<evidence type="ECO:0000313" key="1">
    <source>
        <dbReference type="EMBL" id="KAG5599422.1"/>
    </source>
</evidence>
<sequence length="234" mass="27132">MYVFPMPTNVTDRLDAIARNFLLQGNCDPNNHKIHLVKWDHVTLSKKEGWLWRFVSQEQALWKDTIKARYGMEDSWINKSIAKASTQVRAICFDYQTSKQDPQFVQVTEALKDQTHNKVVALTQDSLMKKALQMFLLDGSQGTGRDGRLSQPEHLVDYLDGKESEDYFFIPWPFILTPHQTTPYSSVVKGARLSPLAIRRGEALSPICLEARRGELKMATLWRPLLWHTRRRLF</sequence>
<accession>A0A9J5YKE0</accession>
<protein>
    <submittedName>
        <fullName evidence="1">Uncharacterized protein</fullName>
    </submittedName>
</protein>
<reference evidence="1 2" key="1">
    <citation type="submission" date="2020-09" db="EMBL/GenBank/DDBJ databases">
        <title>De no assembly of potato wild relative species, Solanum commersonii.</title>
        <authorList>
            <person name="Cho K."/>
        </authorList>
    </citation>
    <scope>NUCLEOTIDE SEQUENCE [LARGE SCALE GENOMIC DNA]</scope>
    <source>
        <strain evidence="1">LZ3.2</strain>
        <tissue evidence="1">Leaf</tissue>
    </source>
</reference>
<comment type="caution">
    <text evidence="1">The sequence shown here is derived from an EMBL/GenBank/DDBJ whole genome shotgun (WGS) entry which is preliminary data.</text>
</comment>
<organism evidence="1 2">
    <name type="scientific">Solanum commersonii</name>
    <name type="common">Commerson's wild potato</name>
    <name type="synonym">Commerson's nightshade</name>
    <dbReference type="NCBI Taxonomy" id="4109"/>
    <lineage>
        <taxon>Eukaryota</taxon>
        <taxon>Viridiplantae</taxon>
        <taxon>Streptophyta</taxon>
        <taxon>Embryophyta</taxon>
        <taxon>Tracheophyta</taxon>
        <taxon>Spermatophyta</taxon>
        <taxon>Magnoliopsida</taxon>
        <taxon>eudicotyledons</taxon>
        <taxon>Gunneridae</taxon>
        <taxon>Pentapetalae</taxon>
        <taxon>asterids</taxon>
        <taxon>lamiids</taxon>
        <taxon>Solanales</taxon>
        <taxon>Solanaceae</taxon>
        <taxon>Solanoideae</taxon>
        <taxon>Solaneae</taxon>
        <taxon>Solanum</taxon>
    </lineage>
</organism>
<dbReference type="EMBL" id="JACXVP010000006">
    <property type="protein sequence ID" value="KAG5599422.1"/>
    <property type="molecule type" value="Genomic_DNA"/>
</dbReference>
<name>A0A9J5YKE0_SOLCO</name>
<keyword evidence="2" id="KW-1185">Reference proteome</keyword>
<gene>
    <name evidence="1" type="ORF">H5410_030792</name>
</gene>
<evidence type="ECO:0000313" key="2">
    <source>
        <dbReference type="Proteomes" id="UP000824120"/>
    </source>
</evidence>
<dbReference type="AlphaFoldDB" id="A0A9J5YKE0"/>
<dbReference type="Proteomes" id="UP000824120">
    <property type="component" value="Chromosome 6"/>
</dbReference>
<proteinExistence type="predicted"/>